<keyword evidence="11" id="KW-0999">Mitochondrion inner membrane</keyword>
<keyword evidence="12" id="KW-0460">Magnesium</keyword>
<keyword evidence="9" id="KW-0808">Transferase</keyword>
<keyword evidence="14" id="KW-0496">Mitochondrion</keyword>
<dbReference type="EMBL" id="CP143788">
    <property type="protein sequence ID" value="WVN89402.1"/>
    <property type="molecule type" value="Genomic_DNA"/>
</dbReference>
<evidence type="ECO:0000256" key="6">
    <source>
        <dbReference type="ARBA" id="ARBA00012487"/>
    </source>
</evidence>
<protein>
    <recommendedName>
        <fullName evidence="7">Phosphatidate cytidylyltransferase, mitochondrial</fullName>
        <ecNumber evidence="6">2.7.7.41</ecNumber>
    </recommendedName>
    <alternativeName>
        <fullName evidence="18">CDP-diacylglycerol synthase</fullName>
    </alternativeName>
</protein>
<evidence type="ECO:0000256" key="2">
    <source>
        <dbReference type="ARBA" id="ARBA00004443"/>
    </source>
</evidence>
<dbReference type="Proteomes" id="UP000094043">
    <property type="component" value="Chromosome 5"/>
</dbReference>
<dbReference type="KEGG" id="cdep:91088835"/>
<keyword evidence="17" id="KW-1208">Phospholipid metabolism</keyword>
<evidence type="ECO:0000256" key="14">
    <source>
        <dbReference type="ARBA" id="ARBA00023128"/>
    </source>
</evidence>
<evidence type="ECO:0000256" key="3">
    <source>
        <dbReference type="ARBA" id="ARBA00005119"/>
    </source>
</evidence>
<comment type="pathway">
    <text evidence="4">Lipid metabolism.</text>
</comment>
<dbReference type="OrthoDB" id="341477at2759"/>
<evidence type="ECO:0000313" key="20">
    <source>
        <dbReference type="Proteomes" id="UP000094043"/>
    </source>
</evidence>
<dbReference type="PANTHER" id="PTHR13619:SF0">
    <property type="entry name" value="PHOSPHATIDATE CYTIDYLYLTRANSFERASE, MITOCHONDRIAL"/>
    <property type="match status" value="1"/>
</dbReference>
<keyword evidence="13" id="KW-0443">Lipid metabolism</keyword>
<evidence type="ECO:0000313" key="19">
    <source>
        <dbReference type="EMBL" id="WVN89402.1"/>
    </source>
</evidence>
<dbReference type="AlphaFoldDB" id="A0A1E3IP42"/>
<dbReference type="VEuPathDB" id="FungiDB:L203_02171"/>
<evidence type="ECO:0000256" key="12">
    <source>
        <dbReference type="ARBA" id="ARBA00022842"/>
    </source>
</evidence>
<evidence type="ECO:0000256" key="9">
    <source>
        <dbReference type="ARBA" id="ARBA00022679"/>
    </source>
</evidence>
<keyword evidence="8" id="KW-0444">Lipid biosynthesis</keyword>
<dbReference type="EC" id="2.7.7.41" evidence="6"/>
<dbReference type="InterPro" id="IPR015222">
    <property type="entry name" value="Tam41"/>
</dbReference>
<evidence type="ECO:0000256" key="18">
    <source>
        <dbReference type="ARBA" id="ARBA00029893"/>
    </source>
</evidence>
<evidence type="ECO:0000256" key="7">
    <source>
        <dbReference type="ARBA" id="ARBA00018337"/>
    </source>
</evidence>
<dbReference type="RefSeq" id="XP_066070102.1">
    <property type="nucleotide sequence ID" value="XM_066214005.1"/>
</dbReference>
<evidence type="ECO:0000256" key="17">
    <source>
        <dbReference type="ARBA" id="ARBA00023264"/>
    </source>
</evidence>
<evidence type="ECO:0000256" key="4">
    <source>
        <dbReference type="ARBA" id="ARBA00005189"/>
    </source>
</evidence>
<reference evidence="19" key="1">
    <citation type="submission" date="2016-06" db="EMBL/GenBank/DDBJ databases">
        <authorList>
            <person name="Cuomo C."/>
            <person name="Litvintseva A."/>
            <person name="Heitman J."/>
            <person name="Chen Y."/>
            <person name="Sun S."/>
            <person name="Springer D."/>
            <person name="Dromer F."/>
            <person name="Young S."/>
            <person name="Zeng Q."/>
            <person name="Chapman S."/>
            <person name="Gujja S."/>
            <person name="Saif S."/>
            <person name="Birren B."/>
        </authorList>
    </citation>
    <scope>NUCLEOTIDE SEQUENCE</scope>
    <source>
        <strain evidence="19">CBS 7841</strain>
    </source>
</reference>
<comment type="cofactor">
    <cofactor evidence="1">
        <name>Mg(2+)</name>
        <dbReference type="ChEBI" id="CHEBI:18420"/>
    </cofactor>
</comment>
<organism evidence="19 20">
    <name type="scientific">Cryptococcus depauperatus CBS 7841</name>
    <dbReference type="NCBI Taxonomy" id="1295531"/>
    <lineage>
        <taxon>Eukaryota</taxon>
        <taxon>Fungi</taxon>
        <taxon>Dikarya</taxon>
        <taxon>Basidiomycota</taxon>
        <taxon>Agaricomycotina</taxon>
        <taxon>Tremellomycetes</taxon>
        <taxon>Tremellales</taxon>
        <taxon>Cryptococcaceae</taxon>
        <taxon>Cryptococcus</taxon>
    </lineage>
</organism>
<sequence>MARSIIKLSKQLGARYDGYTQLTRACSSLTEIKRESNVYERIRPVVAAFLAPIDWAAAYGSGVMPQATLKPPSSDKSKPLTDLLLSTPDVEAFHKVNMQQNPEHYPVYARLMGSRAVAKVSERWGAGIWYVTQVDISGTYVKYGVMSTSSLEEDLHDWTTFYLSGRLQKPVLTLLPAPFTLQAALNANTRSALSLSLLLLPSCFTEDQLWEQIARLSYSGDPRMSIPGAENPEKVRNIVQGPGARQGFRELYGGLLRQKRVRRKGKDGEWEWEGNGEAKFTQPTDMEHLCHLVSTLPKTLRLALTRHYASSTEKPLTISTWTQPLSDPKFRQVVNRELQKIIHGPALKQSVKGLFTAGPVKSFWYAWAKFGKWFKGRRS</sequence>
<dbReference type="GO" id="GO:0032049">
    <property type="term" value="P:cardiolipin biosynthetic process"/>
    <property type="evidence" value="ECO:0007669"/>
    <property type="project" value="InterPro"/>
</dbReference>
<name>A0A1E3IP42_9TREE</name>
<dbReference type="GO" id="GO:0004605">
    <property type="term" value="F:phosphatidate cytidylyltransferase activity"/>
    <property type="evidence" value="ECO:0007669"/>
    <property type="project" value="UniProtKB-EC"/>
</dbReference>
<evidence type="ECO:0000256" key="1">
    <source>
        <dbReference type="ARBA" id="ARBA00001946"/>
    </source>
</evidence>
<comment type="similarity">
    <text evidence="5">Belongs to the TAM41 family.</text>
</comment>
<keyword evidence="16" id="KW-0594">Phospholipid biosynthesis</keyword>
<evidence type="ECO:0000256" key="11">
    <source>
        <dbReference type="ARBA" id="ARBA00022792"/>
    </source>
</evidence>
<accession>A0A1E3IP42</accession>
<proteinExistence type="inferred from homology"/>
<evidence type="ECO:0000256" key="5">
    <source>
        <dbReference type="ARBA" id="ARBA00005458"/>
    </source>
</evidence>
<evidence type="ECO:0000256" key="16">
    <source>
        <dbReference type="ARBA" id="ARBA00023209"/>
    </source>
</evidence>
<evidence type="ECO:0000256" key="15">
    <source>
        <dbReference type="ARBA" id="ARBA00023136"/>
    </source>
</evidence>
<gene>
    <name evidence="19" type="ORF">L203_104625</name>
</gene>
<dbReference type="PIRSF" id="PIRSF028840">
    <property type="entry name" value="Mmp37"/>
    <property type="match status" value="1"/>
</dbReference>
<reference evidence="19" key="3">
    <citation type="submission" date="2024-01" db="EMBL/GenBank/DDBJ databases">
        <authorList>
            <person name="Coelho M.A."/>
            <person name="David-Palma M."/>
            <person name="Shea T."/>
            <person name="Sun S."/>
            <person name="Cuomo C.A."/>
            <person name="Heitman J."/>
        </authorList>
    </citation>
    <scope>NUCLEOTIDE SEQUENCE</scope>
    <source>
        <strain evidence="19">CBS 7841</strain>
    </source>
</reference>
<reference evidence="19" key="2">
    <citation type="journal article" date="2022" name="Elife">
        <title>Obligate sexual reproduction of a homothallic fungus closely related to the Cryptococcus pathogenic species complex.</title>
        <authorList>
            <person name="Passer A.R."/>
            <person name="Clancey S.A."/>
            <person name="Shea T."/>
            <person name="David-Palma M."/>
            <person name="Averette A.F."/>
            <person name="Boekhout T."/>
            <person name="Porcel B.M."/>
            <person name="Nowrousian M."/>
            <person name="Cuomo C.A."/>
            <person name="Sun S."/>
            <person name="Heitman J."/>
            <person name="Coelho M.A."/>
        </authorList>
    </citation>
    <scope>NUCLEOTIDE SEQUENCE</scope>
    <source>
        <strain evidence="19">CBS 7841</strain>
    </source>
</reference>
<keyword evidence="20" id="KW-1185">Reference proteome</keyword>
<comment type="subcellular location">
    <subcellularLocation>
        <location evidence="2">Mitochondrion inner membrane</location>
        <topology evidence="2">Peripheral membrane protein</topology>
        <orientation evidence="2">Matrix side</orientation>
    </subcellularLocation>
</comment>
<keyword evidence="15" id="KW-0472">Membrane</keyword>
<dbReference type="GO" id="GO:0016024">
    <property type="term" value="P:CDP-diacylglycerol biosynthetic process"/>
    <property type="evidence" value="ECO:0007669"/>
    <property type="project" value="UniProtKB-UniPathway"/>
</dbReference>
<dbReference type="PANTHER" id="PTHR13619">
    <property type="entry name" value="PHOSPHATIDATE CYTIDYLYLTRANSFERASE, MITOCHONDRIAL"/>
    <property type="match status" value="1"/>
</dbReference>
<evidence type="ECO:0000256" key="10">
    <source>
        <dbReference type="ARBA" id="ARBA00022695"/>
    </source>
</evidence>
<dbReference type="Pfam" id="PF09139">
    <property type="entry name" value="Tam41_Mmp37"/>
    <property type="match status" value="1"/>
</dbReference>
<evidence type="ECO:0000256" key="13">
    <source>
        <dbReference type="ARBA" id="ARBA00023098"/>
    </source>
</evidence>
<dbReference type="GeneID" id="91088835"/>
<keyword evidence="10" id="KW-0548">Nucleotidyltransferase</keyword>
<evidence type="ECO:0000256" key="8">
    <source>
        <dbReference type="ARBA" id="ARBA00022516"/>
    </source>
</evidence>
<dbReference type="GO" id="GO:0005743">
    <property type="term" value="C:mitochondrial inner membrane"/>
    <property type="evidence" value="ECO:0007669"/>
    <property type="project" value="UniProtKB-SubCell"/>
</dbReference>
<comment type="pathway">
    <text evidence="3">Phospholipid metabolism; CDP-diacylglycerol biosynthesis; CDP-diacylglycerol from sn-glycerol 3-phosphate: step 3/3.</text>
</comment>